<dbReference type="GO" id="GO:0051301">
    <property type="term" value="P:cell division"/>
    <property type="evidence" value="ECO:0007669"/>
    <property type="project" value="UniProtKB-KW"/>
</dbReference>
<dbReference type="KEGG" id="plig:NAG76_19230"/>
<protein>
    <submittedName>
        <fullName evidence="2">Cell division protein FtsJ</fullName>
    </submittedName>
</protein>
<dbReference type="AlphaFoldDB" id="A0A9J6ZDE2"/>
<gene>
    <name evidence="2" type="ORF">NAG76_19230</name>
</gene>
<proteinExistence type="predicted"/>
<sequence length="113" mass="13103">MIHVYLDDFRICPKGFVLAKDAAECKMLIDMEDIDILSLDYDLGWNQPTGFEVVQHIITTRKFPKTIYLHTSSMFGREQMYYALKESIPADVELFGKPMPQQVIDDITKNLIE</sequence>
<dbReference type="EMBL" id="CP097899">
    <property type="protein sequence ID" value="URN93936.1"/>
    <property type="molecule type" value="Genomic_DNA"/>
</dbReference>
<dbReference type="Proteomes" id="UP001056756">
    <property type="component" value="Chromosome"/>
</dbReference>
<evidence type="ECO:0000313" key="2">
    <source>
        <dbReference type="EMBL" id="URN93936.1"/>
    </source>
</evidence>
<dbReference type="InterPro" id="IPR046909">
    <property type="entry name" value="cREC_REC"/>
</dbReference>
<name>A0A9J6ZDE2_9BACL</name>
<accession>A0A9J6ZDE2</accession>
<organism evidence="2 3">
    <name type="scientific">Candidatus Pristimantibacillus lignocellulolyticus</name>
    <dbReference type="NCBI Taxonomy" id="2994561"/>
    <lineage>
        <taxon>Bacteria</taxon>
        <taxon>Bacillati</taxon>
        <taxon>Bacillota</taxon>
        <taxon>Bacilli</taxon>
        <taxon>Bacillales</taxon>
        <taxon>Paenibacillaceae</taxon>
        <taxon>Candidatus Pristimantibacillus</taxon>
    </lineage>
</organism>
<keyword evidence="2" id="KW-0132">Cell division</keyword>
<keyword evidence="2" id="KW-0131">Cell cycle</keyword>
<reference evidence="2" key="1">
    <citation type="submission" date="2022-05" db="EMBL/GenBank/DDBJ databases">
        <title>Novel bacterial taxa in a minimal lignocellulolytic consortium and its capacity to transform plastics disclosed by genome-resolved metagenomics.</title>
        <authorList>
            <person name="Rodriguez C.A.D."/>
            <person name="Diaz-Garcia L."/>
            <person name="Herrera K."/>
            <person name="Tarazona N.A."/>
            <person name="Sproer C."/>
            <person name="Overmann J."/>
            <person name="Jimenez D.J."/>
        </authorList>
    </citation>
    <scope>NUCLEOTIDE SEQUENCE</scope>
    <source>
        <strain evidence="2">MAG5</strain>
    </source>
</reference>
<feature type="domain" description="Cyclic-phosphate processing Receiver" evidence="1">
    <location>
        <begin position="2"/>
        <end position="85"/>
    </location>
</feature>
<evidence type="ECO:0000259" key="1">
    <source>
        <dbReference type="Pfam" id="PF20274"/>
    </source>
</evidence>
<evidence type="ECO:0000313" key="3">
    <source>
        <dbReference type="Proteomes" id="UP001056756"/>
    </source>
</evidence>
<dbReference type="Pfam" id="PF20274">
    <property type="entry name" value="cREC_REC"/>
    <property type="match status" value="1"/>
</dbReference>